<evidence type="ECO:0000256" key="1">
    <source>
        <dbReference type="SAM" id="MobiDB-lite"/>
    </source>
</evidence>
<sequence>MWPSRTSATRTGSVTALHRLGATPAAPPPATSRAAALAWAEPLGRGTVPPAACRLSAWAASATGGETCLCSNSSSQKLVTRRASTEKTIPSASNTPLICGTLPTTLATCILCAARWGTYLAHQRLGDSRVADQAQADELLDQLHQVLQLRRGSGARRVAGGHLDGPDDVPRVAGRGELHVRALAQELPLAEVGGGVLDHASELLHDPLRLRLQHAAERGGGLQHAHVRGRAQRGRAEHDPLHLRQYLPLQSLVDEGAEPGEPGEALLQPLAGALRQDSQVVGLQHEFQGFLEVSDGALLEHLPEALDADLRERLVLGAAALGAESDESRVRPDVGRGEPRDQRHYERGVLVQMLRAEVDEFVPQFHYLPRDCPFSLDEAAGRRLAALGLFTVFRLLGLFCFRVTALLGLCVVGRCVPSLV</sequence>
<keyword evidence="2" id="KW-0472">Membrane</keyword>
<keyword evidence="2" id="KW-0812">Transmembrane</keyword>
<dbReference type="EMBL" id="BPLF01000004">
    <property type="protein sequence ID" value="GIX65213.1"/>
    <property type="molecule type" value="Genomic_DNA"/>
</dbReference>
<reference evidence="3 4" key="1">
    <citation type="submission" date="2021-06" db="EMBL/GenBank/DDBJ databases">
        <title>Genome sequence of Babesia caballi.</title>
        <authorList>
            <person name="Yamagishi J."/>
            <person name="Kidaka T."/>
            <person name="Ochi A."/>
        </authorList>
    </citation>
    <scope>NUCLEOTIDE SEQUENCE [LARGE SCALE GENOMIC DNA]</scope>
    <source>
        <strain evidence="3">USDA-D6B2</strain>
    </source>
</reference>
<keyword evidence="2" id="KW-1133">Transmembrane helix</keyword>
<feature type="transmembrane region" description="Helical" evidence="2">
    <location>
        <begin position="384"/>
        <end position="412"/>
    </location>
</feature>
<dbReference type="RefSeq" id="XP_067717282.1">
    <property type="nucleotide sequence ID" value="XM_067861181.1"/>
</dbReference>
<keyword evidence="4" id="KW-1185">Reference proteome</keyword>
<feature type="region of interest" description="Disordered" evidence="1">
    <location>
        <begin position="219"/>
        <end position="241"/>
    </location>
</feature>
<accession>A0AAV4LZ14</accession>
<evidence type="ECO:0000313" key="3">
    <source>
        <dbReference type="EMBL" id="GIX65213.1"/>
    </source>
</evidence>
<evidence type="ECO:0000256" key="2">
    <source>
        <dbReference type="SAM" id="Phobius"/>
    </source>
</evidence>
<gene>
    <name evidence="3" type="ORF">BcabD6B2_46480</name>
</gene>
<name>A0AAV4LZ14_BABCB</name>
<dbReference type="GeneID" id="94196694"/>
<dbReference type="Proteomes" id="UP001497744">
    <property type="component" value="Unassembled WGS sequence"/>
</dbReference>
<comment type="caution">
    <text evidence="3">The sequence shown here is derived from an EMBL/GenBank/DDBJ whole genome shotgun (WGS) entry which is preliminary data.</text>
</comment>
<evidence type="ECO:0000313" key="4">
    <source>
        <dbReference type="Proteomes" id="UP001497744"/>
    </source>
</evidence>
<proteinExistence type="predicted"/>
<dbReference type="AlphaFoldDB" id="A0AAV4LZ14"/>
<protein>
    <submittedName>
        <fullName evidence="3">Uncharacterized protein</fullName>
    </submittedName>
</protein>
<organism evidence="3 4">
    <name type="scientific">Babesia caballi</name>
    <dbReference type="NCBI Taxonomy" id="5871"/>
    <lineage>
        <taxon>Eukaryota</taxon>
        <taxon>Sar</taxon>
        <taxon>Alveolata</taxon>
        <taxon>Apicomplexa</taxon>
        <taxon>Aconoidasida</taxon>
        <taxon>Piroplasmida</taxon>
        <taxon>Babesiidae</taxon>
        <taxon>Babesia</taxon>
    </lineage>
</organism>